<organism evidence="3 4">
    <name type="scientific">Algoriphagus winogradskyi</name>
    <dbReference type="NCBI Taxonomy" id="237017"/>
    <lineage>
        <taxon>Bacteria</taxon>
        <taxon>Pseudomonadati</taxon>
        <taxon>Bacteroidota</taxon>
        <taxon>Cytophagia</taxon>
        <taxon>Cytophagales</taxon>
        <taxon>Cyclobacteriaceae</taxon>
        <taxon>Algoriphagus</taxon>
    </lineage>
</organism>
<feature type="domain" description="SMODS-associated and fused to various effectors" evidence="2">
    <location>
        <begin position="204"/>
        <end position="392"/>
    </location>
</feature>
<dbReference type="InterPro" id="IPR003615">
    <property type="entry name" value="HNH_nuc"/>
</dbReference>
<evidence type="ECO:0000313" key="3">
    <source>
        <dbReference type="EMBL" id="SMP33442.1"/>
    </source>
</evidence>
<dbReference type="EMBL" id="FXUA01000008">
    <property type="protein sequence ID" value="SMP33442.1"/>
    <property type="molecule type" value="Genomic_DNA"/>
</dbReference>
<gene>
    <name evidence="3" type="ORF">SAMN06265367_108192</name>
</gene>
<comment type="caution">
    <text evidence="3">The sequence shown here is derived from an EMBL/GenBank/DDBJ whole genome shotgun (WGS) entry which is preliminary data.</text>
</comment>
<sequence length="394" mass="45090">MEIKNKSQLSTNNSVTKKKRRPSIPTETKTKLWLTSGGRCQFNGCNKPLWRNDVTMDIMNKSYIAHIYAFSDNGPRYDEILSPLLETDFANLMMVCDQCHRTFDDKDKVNEYPASFLIQMKQSHEKRIELLTGIDVDKKSFILLYGAKIGEHDSPLSFPKAAETIVPNFYPVSAEPLDIGLKNSAFKDNSKEYWDFQVANLVQLFREKVSYSKQAGSSPHYSIFALAPQPLLIKLGTLLSDLYEAEVYQLHRNPKTWKWLEEDVIAKFKLFEPQKDAENVALNISLSANISNDRIIKVLGENTAIWTITIDSPDNDFLRNRSQFLEFNKIIRKAFDQIKSRHGQEAILNLFPAMPVALAVELGRVWMPKADMRLKIFDQNREAGGFIETLTIPA</sequence>
<evidence type="ECO:0000259" key="2">
    <source>
        <dbReference type="Pfam" id="PF18145"/>
    </source>
</evidence>
<feature type="region of interest" description="Disordered" evidence="1">
    <location>
        <begin position="1"/>
        <end position="28"/>
    </location>
</feature>
<reference evidence="3 4" key="1">
    <citation type="submission" date="2017-05" db="EMBL/GenBank/DDBJ databases">
        <authorList>
            <person name="Varghese N."/>
            <person name="Submissions S."/>
        </authorList>
    </citation>
    <scope>NUCLEOTIDE SEQUENCE [LARGE SCALE GENOMIC DNA]</scope>
    <source>
        <strain evidence="3 4">DSM 15360</strain>
    </source>
</reference>
<protein>
    <recommendedName>
        <fullName evidence="2">SMODS-associated and fused to various effectors domain-containing protein</fullName>
    </recommendedName>
</protein>
<accession>A0ABY1PIT2</accession>
<dbReference type="NCBIfam" id="NF033611">
    <property type="entry name" value="SAVED"/>
    <property type="match status" value="1"/>
</dbReference>
<dbReference type="Proteomes" id="UP001157915">
    <property type="component" value="Unassembled WGS sequence"/>
</dbReference>
<dbReference type="Pfam" id="PF18145">
    <property type="entry name" value="SAVED"/>
    <property type="match status" value="1"/>
</dbReference>
<dbReference type="InterPro" id="IPR040836">
    <property type="entry name" value="SAVED"/>
</dbReference>
<feature type="compositionally biased region" description="Polar residues" evidence="1">
    <location>
        <begin position="1"/>
        <end position="15"/>
    </location>
</feature>
<name>A0ABY1PIT2_9BACT</name>
<dbReference type="CDD" id="cd00085">
    <property type="entry name" value="HNHc"/>
    <property type="match status" value="1"/>
</dbReference>
<proteinExistence type="predicted"/>
<evidence type="ECO:0000256" key="1">
    <source>
        <dbReference type="SAM" id="MobiDB-lite"/>
    </source>
</evidence>
<evidence type="ECO:0000313" key="4">
    <source>
        <dbReference type="Proteomes" id="UP001157915"/>
    </source>
</evidence>
<keyword evidence="4" id="KW-1185">Reference proteome</keyword>
<dbReference type="RefSeq" id="WP_283414443.1">
    <property type="nucleotide sequence ID" value="NZ_FXUA01000008.1"/>
</dbReference>